<organism evidence="1 2">
    <name type="scientific">Smallanthus sonchifolius</name>
    <dbReference type="NCBI Taxonomy" id="185202"/>
    <lineage>
        <taxon>Eukaryota</taxon>
        <taxon>Viridiplantae</taxon>
        <taxon>Streptophyta</taxon>
        <taxon>Embryophyta</taxon>
        <taxon>Tracheophyta</taxon>
        <taxon>Spermatophyta</taxon>
        <taxon>Magnoliopsida</taxon>
        <taxon>eudicotyledons</taxon>
        <taxon>Gunneridae</taxon>
        <taxon>Pentapetalae</taxon>
        <taxon>asterids</taxon>
        <taxon>campanulids</taxon>
        <taxon>Asterales</taxon>
        <taxon>Asteraceae</taxon>
        <taxon>Asteroideae</taxon>
        <taxon>Heliantheae alliance</taxon>
        <taxon>Millerieae</taxon>
        <taxon>Smallanthus</taxon>
    </lineage>
</organism>
<sequence>MREDAHISDSEQIESDDDSDLDVDMINQKFAKQIETVSIPSRDYTTVTATISHSIPSTIPQLTPETERFMNLIFTTPTSTIPPPTYTSEAHDVKDDQIASLQANVDALNAKFADLESTVNSQLDLLNDLTTTNSMQQAIIDNHEKKILPQQIQIDDMNELLNRVLRKLNAQDAKMTNM</sequence>
<dbReference type="EMBL" id="CM042022">
    <property type="protein sequence ID" value="KAI3815867.1"/>
    <property type="molecule type" value="Genomic_DNA"/>
</dbReference>
<evidence type="ECO:0000313" key="1">
    <source>
        <dbReference type="EMBL" id="KAI3815867.1"/>
    </source>
</evidence>
<gene>
    <name evidence="1" type="ORF">L1987_15550</name>
</gene>
<reference evidence="2" key="1">
    <citation type="journal article" date="2022" name="Mol. Ecol. Resour.">
        <title>The genomes of chicory, endive, great burdock and yacon provide insights into Asteraceae palaeo-polyploidization history and plant inulin production.</title>
        <authorList>
            <person name="Fan W."/>
            <person name="Wang S."/>
            <person name="Wang H."/>
            <person name="Wang A."/>
            <person name="Jiang F."/>
            <person name="Liu H."/>
            <person name="Zhao H."/>
            <person name="Xu D."/>
            <person name="Zhang Y."/>
        </authorList>
    </citation>
    <scope>NUCLEOTIDE SEQUENCE [LARGE SCALE GENOMIC DNA]</scope>
    <source>
        <strain evidence="2">cv. Yunnan</strain>
    </source>
</reference>
<protein>
    <submittedName>
        <fullName evidence="1">Uncharacterized protein</fullName>
    </submittedName>
</protein>
<name>A0ACB9J6W4_9ASTR</name>
<proteinExistence type="predicted"/>
<dbReference type="Proteomes" id="UP001056120">
    <property type="component" value="Linkage Group LG05"/>
</dbReference>
<comment type="caution">
    <text evidence="1">The sequence shown here is derived from an EMBL/GenBank/DDBJ whole genome shotgun (WGS) entry which is preliminary data.</text>
</comment>
<reference evidence="1 2" key="2">
    <citation type="journal article" date="2022" name="Mol. Ecol. Resour.">
        <title>The genomes of chicory, endive, great burdock and yacon provide insights into Asteraceae paleo-polyploidization history and plant inulin production.</title>
        <authorList>
            <person name="Fan W."/>
            <person name="Wang S."/>
            <person name="Wang H."/>
            <person name="Wang A."/>
            <person name="Jiang F."/>
            <person name="Liu H."/>
            <person name="Zhao H."/>
            <person name="Xu D."/>
            <person name="Zhang Y."/>
        </authorList>
    </citation>
    <scope>NUCLEOTIDE SEQUENCE [LARGE SCALE GENOMIC DNA]</scope>
    <source>
        <strain evidence="2">cv. Yunnan</strain>
        <tissue evidence="1">Leaves</tissue>
    </source>
</reference>
<keyword evidence="2" id="KW-1185">Reference proteome</keyword>
<evidence type="ECO:0000313" key="2">
    <source>
        <dbReference type="Proteomes" id="UP001056120"/>
    </source>
</evidence>
<accession>A0ACB9J6W4</accession>